<dbReference type="RefSeq" id="WP_238477036.1">
    <property type="nucleotide sequence ID" value="NZ_CP064786.1"/>
</dbReference>
<feature type="transmembrane region" description="Helical" evidence="2">
    <location>
        <begin position="67"/>
        <end position="86"/>
    </location>
</feature>
<evidence type="ECO:0000313" key="3">
    <source>
        <dbReference type="EMBL" id="QSG02967.1"/>
    </source>
</evidence>
<keyword evidence="2" id="KW-1133">Transmembrane helix</keyword>
<organism evidence="3 4">
    <name type="scientific">Natranaeroarchaeum sulfidigenes</name>
    <dbReference type="NCBI Taxonomy" id="2784880"/>
    <lineage>
        <taxon>Archaea</taxon>
        <taxon>Methanobacteriati</taxon>
        <taxon>Methanobacteriota</taxon>
        <taxon>Stenosarchaea group</taxon>
        <taxon>Halobacteria</taxon>
        <taxon>Halobacteriales</taxon>
        <taxon>Natronoarchaeaceae</taxon>
        <taxon>Natranaeroarchaeum</taxon>
    </lineage>
</organism>
<dbReference type="KEGG" id="hara:AArcS_1757"/>
<sequence length="99" mass="10549">MTDEAASEPEEQFSEDEVSGGSTFFEDIVFITGEDPNAGSFLLTVGIITCVFVAAFQLTLPEPISNLLTAAVLVVAVISFLLGAILDMLDYFDTPKPGQ</sequence>
<evidence type="ECO:0000256" key="2">
    <source>
        <dbReference type="SAM" id="Phobius"/>
    </source>
</evidence>
<dbReference type="Proteomes" id="UP000663586">
    <property type="component" value="Chromosome"/>
</dbReference>
<accession>A0A897MR07</accession>
<evidence type="ECO:0000256" key="1">
    <source>
        <dbReference type="SAM" id="MobiDB-lite"/>
    </source>
</evidence>
<dbReference type="AlphaFoldDB" id="A0A897MR07"/>
<proteinExistence type="predicted"/>
<feature type="transmembrane region" description="Helical" evidence="2">
    <location>
        <begin position="41"/>
        <end position="60"/>
    </location>
</feature>
<dbReference type="EMBL" id="CP064786">
    <property type="protein sequence ID" value="QSG02967.1"/>
    <property type="molecule type" value="Genomic_DNA"/>
</dbReference>
<feature type="compositionally biased region" description="Acidic residues" evidence="1">
    <location>
        <begin position="1"/>
        <end position="18"/>
    </location>
</feature>
<keyword evidence="4" id="KW-1185">Reference proteome</keyword>
<reference evidence="3" key="1">
    <citation type="submission" date="2020-11" db="EMBL/GenBank/DDBJ databases">
        <title>Carbohydrate-dependent, anaerobic sulfur respiration: A novel catabolism in halophilic archaea.</title>
        <authorList>
            <person name="Sorokin D.Y."/>
            <person name="Messina E."/>
            <person name="Smedile F."/>
            <person name="La Cono V."/>
            <person name="Hallsworth J.E."/>
            <person name="Yakimov M.M."/>
        </authorList>
    </citation>
    <scope>NUCLEOTIDE SEQUENCE</scope>
    <source>
        <strain evidence="3">AArc-S</strain>
    </source>
</reference>
<feature type="region of interest" description="Disordered" evidence="1">
    <location>
        <begin position="1"/>
        <end position="20"/>
    </location>
</feature>
<keyword evidence="2" id="KW-0812">Transmembrane</keyword>
<gene>
    <name evidence="3" type="ORF">AArcS_1757</name>
</gene>
<name>A0A897MR07_9EURY</name>
<dbReference type="GeneID" id="70685135"/>
<evidence type="ECO:0000313" key="4">
    <source>
        <dbReference type="Proteomes" id="UP000663586"/>
    </source>
</evidence>
<keyword evidence="2" id="KW-0472">Membrane</keyword>
<protein>
    <submittedName>
        <fullName evidence="3">Putative membrane protein</fullName>
    </submittedName>
</protein>